<sequence length="127" mass="13761">MTQEQKKLICITCPRGCALVVTVEGETVIKTEGNSCKRGVDYATGELKDPRRMVTTTVRVKGGVHPLAPVYTESPIPKPRIFDLLAEVRKIELTAPVKFGDVVIENVLGTGINVLASRNIPAKSETS</sequence>
<dbReference type="AlphaFoldDB" id="A0A398DHI2"/>
<evidence type="ECO:0000313" key="1">
    <source>
        <dbReference type="EMBL" id="RIE12759.1"/>
    </source>
</evidence>
<gene>
    <name evidence="1" type="ORF">SMC2_06605</name>
    <name evidence="2" type="ORF">SMC3_01620</name>
</gene>
<proteinExistence type="predicted"/>
<accession>A0A398DHI2</accession>
<dbReference type="RefSeq" id="WP_119087885.1">
    <property type="nucleotide sequence ID" value="NZ_QXIV01000041.1"/>
</dbReference>
<dbReference type="InterPro" id="IPR012460">
    <property type="entry name" value="DUF1667"/>
</dbReference>
<dbReference type="EMBL" id="QXIX01000051">
    <property type="protein sequence ID" value="RIE12759.1"/>
    <property type="molecule type" value="Genomic_DNA"/>
</dbReference>
<dbReference type="PANTHER" id="PTHR39450:SF1">
    <property type="entry name" value="DUF1667 DOMAIN-CONTAINING PROTEIN"/>
    <property type="match status" value="1"/>
</dbReference>
<evidence type="ECO:0000313" key="3">
    <source>
        <dbReference type="Proteomes" id="UP000265724"/>
    </source>
</evidence>
<comment type="caution">
    <text evidence="2">The sequence shown here is derived from an EMBL/GenBank/DDBJ whole genome shotgun (WGS) entry which is preliminary data.</text>
</comment>
<protein>
    <submittedName>
        <fullName evidence="2">DUF1667 domain-containing protein</fullName>
    </submittedName>
</protein>
<organism evidence="2 4">
    <name type="scientific">Candidatus Cryosericum hinesii</name>
    <dbReference type="NCBI Taxonomy" id="2290915"/>
    <lineage>
        <taxon>Bacteria</taxon>
        <taxon>Pseudomonadati</taxon>
        <taxon>Caldisericota/Cryosericota group</taxon>
        <taxon>Candidatus Cryosericota</taxon>
        <taxon>Candidatus Cryosericia</taxon>
        <taxon>Candidatus Cryosericales</taxon>
        <taxon>Candidatus Cryosericaceae</taxon>
        <taxon>Candidatus Cryosericum</taxon>
    </lineage>
</organism>
<dbReference type="PANTHER" id="PTHR39450">
    <property type="entry name" value="MOLYBDOPTERIN OXIDOREDUCTASE, 4FE-4S CLUSTER-BINDING SUBUNIT"/>
    <property type="match status" value="1"/>
</dbReference>
<keyword evidence="3" id="KW-1185">Reference proteome</keyword>
<reference evidence="3 4" key="1">
    <citation type="submission" date="2018-09" db="EMBL/GenBank/DDBJ databases">
        <title>Discovery and Ecogenomic Context for Candidatus Cryosericales, a Global Caldiserica Order Active in Thawing Permafrost.</title>
        <authorList>
            <person name="Martinez M.A."/>
            <person name="Woodcroft B.J."/>
            <person name="Ignacio Espinoza J.C."/>
            <person name="Zayed A."/>
            <person name="Singleton C.M."/>
            <person name="Boyd J."/>
            <person name="Li Y.-F."/>
            <person name="Purvine S."/>
            <person name="Maughan H."/>
            <person name="Hodgkins S.B."/>
            <person name="Anderson D."/>
            <person name="Sederholm M."/>
            <person name="Temperton B."/>
            <person name="Saleska S.R."/>
            <person name="Tyson G.W."/>
            <person name="Rich V.I."/>
        </authorList>
    </citation>
    <scope>NUCLEOTIDE SEQUENCE [LARGE SCALE GENOMIC DNA]</scope>
    <source>
        <strain evidence="1 3">SMC2</strain>
        <strain evidence="2 4">SMC3</strain>
    </source>
</reference>
<dbReference type="Gene3D" id="3.10.530.10">
    <property type="entry name" value="CPE0013-like"/>
    <property type="match status" value="1"/>
</dbReference>
<dbReference type="InterPro" id="IPR036593">
    <property type="entry name" value="CPE0013-like_sf"/>
</dbReference>
<dbReference type="Proteomes" id="UP000266042">
    <property type="component" value="Unassembled WGS sequence"/>
</dbReference>
<evidence type="ECO:0000313" key="2">
    <source>
        <dbReference type="EMBL" id="RIE14625.1"/>
    </source>
</evidence>
<dbReference type="EMBL" id="QXIW01000009">
    <property type="protein sequence ID" value="RIE14625.1"/>
    <property type="molecule type" value="Genomic_DNA"/>
</dbReference>
<evidence type="ECO:0000313" key="4">
    <source>
        <dbReference type="Proteomes" id="UP000266042"/>
    </source>
</evidence>
<dbReference type="Proteomes" id="UP000265724">
    <property type="component" value="Unassembled WGS sequence"/>
</dbReference>
<dbReference type="Pfam" id="PF07892">
    <property type="entry name" value="DUF1667"/>
    <property type="match status" value="1"/>
</dbReference>
<dbReference type="SUPFAM" id="SSF160148">
    <property type="entry name" value="CPE0013-like"/>
    <property type="match status" value="1"/>
</dbReference>
<name>A0A398DHI2_9BACT</name>
<dbReference type="SUPFAM" id="SSF53706">
    <property type="entry name" value="Formate dehydrogenase/DMSO reductase, domains 1-3"/>
    <property type="match status" value="1"/>
</dbReference>